<dbReference type="PANTHER" id="PTHR43709">
    <property type="entry name" value="ACONITATE ISOMERASE-RELATED"/>
    <property type="match status" value="1"/>
</dbReference>
<protein>
    <submittedName>
        <fullName evidence="3">PrpF protein</fullName>
    </submittedName>
</protein>
<dbReference type="OrthoDB" id="201336at2157"/>
<dbReference type="GO" id="GO:0016853">
    <property type="term" value="F:isomerase activity"/>
    <property type="evidence" value="ECO:0007669"/>
    <property type="project" value="UniProtKB-KW"/>
</dbReference>
<dbReference type="STRING" id="1230454.C461_01057"/>
<evidence type="ECO:0000256" key="1">
    <source>
        <dbReference type="ARBA" id="ARBA00007673"/>
    </source>
</evidence>
<organism evidence="3 4">
    <name type="scientific">Halorubrum aidingense JCM 13560</name>
    <dbReference type="NCBI Taxonomy" id="1230454"/>
    <lineage>
        <taxon>Archaea</taxon>
        <taxon>Methanobacteriati</taxon>
        <taxon>Methanobacteriota</taxon>
        <taxon>Stenosarchaea group</taxon>
        <taxon>Halobacteria</taxon>
        <taxon>Halobacteriales</taxon>
        <taxon>Haloferacaceae</taxon>
        <taxon>Halorubrum</taxon>
    </lineage>
</organism>
<dbReference type="InterPro" id="IPR007400">
    <property type="entry name" value="PrpF-like"/>
</dbReference>
<accession>M0PLN0</accession>
<dbReference type="Proteomes" id="UP000011575">
    <property type="component" value="Unassembled WGS sequence"/>
</dbReference>
<proteinExistence type="inferred from homology"/>
<dbReference type="AlphaFoldDB" id="M0PLN0"/>
<dbReference type="RefSeq" id="WP_007997850.1">
    <property type="nucleotide sequence ID" value="NZ_AOJI01000003.1"/>
</dbReference>
<comment type="similarity">
    <text evidence="1">Belongs to the PrpF family.</text>
</comment>
<keyword evidence="2" id="KW-0413">Isomerase</keyword>
<comment type="caution">
    <text evidence="3">The sequence shown here is derived from an EMBL/GenBank/DDBJ whole genome shotgun (WGS) entry which is preliminary data.</text>
</comment>
<dbReference type="Gene3D" id="3.10.310.10">
    <property type="entry name" value="Diaminopimelate Epimerase, Chain A, domain 1"/>
    <property type="match status" value="2"/>
</dbReference>
<sequence length="388" mass="40396">MVHHRSRHQRGVDGHLIRGGTSKGFFASSAILPEDPTARDEFVLELFGSPDPLQVDGLGGSHTHTSKLMLVDAADRDDADLRYRYAQVGIENAVVDWDGNCGNLASAVGVYGVLEGLVDATEPTTTVRIYSENTDSLLEQDVPVVDGEPTPYGSCQIDGVPGSGARIPTRYLDPGGGMLGATLPTGNPTDELAVDGETYTVSIVDATNVTVFLRAADLGLDGTESPATLAERDGLLDRLERIRGAACVKLGLVDDPADAVDERPTMPFIAVVAPPTAYATTVGSTVEAADVDVVARMVSTGHPHHAYATTGAMCLAAATRVPGTVTEAVARGSGEAVRIGHPKGTIRIGVETGAAAGDGARTIDAVSIDRTARLLMSGTAFARDLDRV</sequence>
<dbReference type="PATRIC" id="fig|1230454.4.peg.221"/>
<keyword evidence="4" id="KW-1185">Reference proteome</keyword>
<evidence type="ECO:0000256" key="2">
    <source>
        <dbReference type="ARBA" id="ARBA00023235"/>
    </source>
</evidence>
<dbReference type="SUPFAM" id="SSF54506">
    <property type="entry name" value="Diaminopimelate epimerase-like"/>
    <property type="match status" value="2"/>
</dbReference>
<name>M0PLN0_9EURY</name>
<evidence type="ECO:0000313" key="4">
    <source>
        <dbReference type="Proteomes" id="UP000011575"/>
    </source>
</evidence>
<dbReference type="PANTHER" id="PTHR43709:SF2">
    <property type="entry name" value="DUF453 DOMAIN PROTEIN (AFU_ORTHOLOGUE AFUA_6G00360)"/>
    <property type="match status" value="1"/>
</dbReference>
<reference evidence="3 4" key="1">
    <citation type="journal article" date="2014" name="PLoS Genet.">
        <title>Phylogenetically driven sequencing of extremely halophilic archaea reveals strategies for static and dynamic osmo-response.</title>
        <authorList>
            <person name="Becker E.A."/>
            <person name="Seitzer P.M."/>
            <person name="Tritt A."/>
            <person name="Larsen D."/>
            <person name="Krusor M."/>
            <person name="Yao A.I."/>
            <person name="Wu D."/>
            <person name="Madern D."/>
            <person name="Eisen J.A."/>
            <person name="Darling A.E."/>
            <person name="Facciotti M.T."/>
        </authorList>
    </citation>
    <scope>NUCLEOTIDE SEQUENCE [LARGE SCALE GENOMIC DNA]</scope>
    <source>
        <strain evidence="3 4">JCM 13560</strain>
    </source>
</reference>
<evidence type="ECO:0000313" key="3">
    <source>
        <dbReference type="EMBL" id="EMA70519.1"/>
    </source>
</evidence>
<dbReference type="EMBL" id="AOJI01000003">
    <property type="protein sequence ID" value="EMA70519.1"/>
    <property type="molecule type" value="Genomic_DNA"/>
</dbReference>
<gene>
    <name evidence="3" type="ORF">C461_01057</name>
</gene>
<dbReference type="Pfam" id="PF04303">
    <property type="entry name" value="PrpF"/>
    <property type="match status" value="1"/>
</dbReference>